<proteinExistence type="predicted"/>
<evidence type="ECO:0000313" key="2">
    <source>
        <dbReference type="Proteomes" id="UP000292003"/>
    </source>
</evidence>
<gene>
    <name evidence="1" type="ORF">EWH70_06560</name>
</gene>
<keyword evidence="2" id="KW-1185">Reference proteome</keyword>
<reference evidence="1 2" key="1">
    <citation type="submission" date="2019-02" db="EMBL/GenBank/DDBJ databases">
        <title>Draft genome sequence of Amycolatopsis sp. 8-3EHSu isolated from roots of Suaeda maritima.</title>
        <authorList>
            <person name="Duangmal K."/>
            <person name="Chantavorakit T."/>
        </authorList>
    </citation>
    <scope>NUCLEOTIDE SEQUENCE [LARGE SCALE GENOMIC DNA]</scope>
    <source>
        <strain evidence="1 2">8-3EHSu</strain>
    </source>
</reference>
<evidence type="ECO:0000313" key="1">
    <source>
        <dbReference type="EMBL" id="RZQ64567.1"/>
    </source>
</evidence>
<accession>A0A4Q7JBB0</accession>
<sequence length="112" mass="12492">MDTSHQTGSGELRAFVLARIADDEQRFRNGELPALDEAERRGRIRVMRSSSGAGLLLVAGPVQVPEERIPVPFPEKAGLIREEAESFDDIALLKLVASVYAAHPDWQREWQP</sequence>
<dbReference type="AlphaFoldDB" id="A0A4Q7JBB0"/>
<organism evidence="1 2">
    <name type="scientific">Amycolatopsis suaedae</name>
    <dbReference type="NCBI Taxonomy" id="2510978"/>
    <lineage>
        <taxon>Bacteria</taxon>
        <taxon>Bacillati</taxon>
        <taxon>Actinomycetota</taxon>
        <taxon>Actinomycetes</taxon>
        <taxon>Pseudonocardiales</taxon>
        <taxon>Pseudonocardiaceae</taxon>
        <taxon>Amycolatopsis</taxon>
    </lineage>
</organism>
<dbReference type="EMBL" id="SFCC01000003">
    <property type="protein sequence ID" value="RZQ64567.1"/>
    <property type="molecule type" value="Genomic_DNA"/>
</dbReference>
<dbReference type="RefSeq" id="WP_130474365.1">
    <property type="nucleotide sequence ID" value="NZ_SFCC01000003.1"/>
</dbReference>
<dbReference type="OrthoDB" id="3695784at2"/>
<dbReference type="Proteomes" id="UP000292003">
    <property type="component" value="Unassembled WGS sequence"/>
</dbReference>
<protein>
    <submittedName>
        <fullName evidence="1">Uncharacterized protein</fullName>
    </submittedName>
</protein>
<comment type="caution">
    <text evidence="1">The sequence shown here is derived from an EMBL/GenBank/DDBJ whole genome shotgun (WGS) entry which is preliminary data.</text>
</comment>
<name>A0A4Q7JBB0_9PSEU</name>